<dbReference type="KEGG" id="tth:TT_C1841"/>
<keyword evidence="2" id="KW-0472">Membrane</keyword>
<gene>
    <name evidence="3" type="ordered locus">TT_C1841</name>
</gene>
<reference evidence="3 4" key="1">
    <citation type="journal article" date="2004" name="Nat. Biotechnol.">
        <title>The genome sequence of the extreme thermophile Thermus thermophilus.</title>
        <authorList>
            <person name="Henne A."/>
            <person name="Brueggemann H."/>
            <person name="Raasch C."/>
            <person name="Wiezer A."/>
            <person name="Hartsch T."/>
            <person name="Liesegang H."/>
            <person name="Johann A."/>
            <person name="Lienard T."/>
            <person name="Gohl O."/>
            <person name="Martinez-Arias R."/>
            <person name="Jacobi C."/>
            <person name="Starkuviene V."/>
            <person name="Schlenczeck S."/>
            <person name="Dencker S."/>
            <person name="Huber R."/>
            <person name="Klenk H.-P."/>
            <person name="Overbeek R."/>
            <person name="Kramer W."/>
            <person name="Merkl R."/>
            <person name="Gottschalk G."/>
            <person name="Fritz H.-J."/>
        </authorList>
    </citation>
    <scope>NUCLEOTIDE SEQUENCE [LARGE SCALE GENOMIC DNA]</scope>
    <source>
        <strain evidence="4">ATCC BAA-163 / DSM 7039 / HB27</strain>
    </source>
</reference>
<name>Q72GK7_THET2</name>
<dbReference type="GO" id="GO:0009279">
    <property type="term" value="C:cell outer membrane"/>
    <property type="evidence" value="ECO:0007669"/>
    <property type="project" value="UniProtKB-SubCell"/>
</dbReference>
<evidence type="ECO:0008006" key="5">
    <source>
        <dbReference type="Google" id="ProtNLM"/>
    </source>
</evidence>
<dbReference type="InterPro" id="IPR012902">
    <property type="entry name" value="N_methyl_site"/>
</dbReference>
<keyword evidence="2" id="KW-0998">Cell outer membrane</keyword>
<dbReference type="AlphaFoldDB" id="Q72GK7"/>
<evidence type="ECO:0000256" key="2">
    <source>
        <dbReference type="ARBA" id="ARBA00023237"/>
    </source>
</evidence>
<dbReference type="Proteomes" id="UP000000592">
    <property type="component" value="Chromosome"/>
</dbReference>
<dbReference type="RefSeq" id="WP_011174196.1">
    <property type="nucleotide sequence ID" value="NC_005835.1"/>
</dbReference>
<organism evidence="3 4">
    <name type="scientific">Thermus thermophilus (strain ATCC BAA-163 / DSM 7039 / HB27)</name>
    <dbReference type="NCBI Taxonomy" id="262724"/>
    <lineage>
        <taxon>Bacteria</taxon>
        <taxon>Thermotogati</taxon>
        <taxon>Deinococcota</taxon>
        <taxon>Deinococci</taxon>
        <taxon>Thermales</taxon>
        <taxon>Thermaceae</taxon>
        <taxon>Thermus</taxon>
    </lineage>
</organism>
<accession>Q72GK7</accession>
<evidence type="ECO:0000313" key="3">
    <source>
        <dbReference type="EMBL" id="AAS82183.1"/>
    </source>
</evidence>
<protein>
    <recommendedName>
        <fullName evidence="5">Prepilin-type N-terminal cleavage/methylation domain-containing protein</fullName>
    </recommendedName>
</protein>
<dbReference type="NCBIfam" id="TIGR02532">
    <property type="entry name" value="IV_pilin_GFxxxE"/>
    <property type="match status" value="1"/>
</dbReference>
<evidence type="ECO:0000313" key="4">
    <source>
        <dbReference type="Proteomes" id="UP000000592"/>
    </source>
</evidence>
<comment type="subcellular location">
    <subcellularLocation>
        <location evidence="1">Cell outer membrane</location>
    </subcellularLocation>
</comment>
<dbReference type="PROSITE" id="PS00409">
    <property type="entry name" value="PROKAR_NTER_METHYL"/>
    <property type="match status" value="1"/>
</dbReference>
<sequence>MRRGFTLLEIAVALLALGVLALFVVEPFVKVLLASQEMGALENALNKAQEVLEGYRANPPAPTGGCSSPTDLEGGLAYRVCSYSEGGLARYEVRIYRGSELLTALVTYHPQGSGLANPPPQLLEVVLNYDSNTLTLRFSEPVQVPVGAVELREQVEVCFSPIFCLTSNPTHSLLGLPASGASVTLTSSGNLLTDDCGWRCWWTVDRTYTVSVSSAIQDLGTPPQALVNPGSFTCGAPQGATEEVCQ</sequence>
<proteinExistence type="predicted"/>
<dbReference type="EMBL" id="AE017221">
    <property type="protein sequence ID" value="AAS82183.1"/>
    <property type="molecule type" value="Genomic_DNA"/>
</dbReference>
<evidence type="ECO:0000256" key="1">
    <source>
        <dbReference type="ARBA" id="ARBA00004442"/>
    </source>
</evidence>
<dbReference type="HOGENOM" id="CLU_1128632_0_0_0"/>